<dbReference type="Gene3D" id="1.20.1070.10">
    <property type="entry name" value="Rhodopsin 7-helix transmembrane proteins"/>
    <property type="match status" value="1"/>
</dbReference>
<evidence type="ECO:0000256" key="11">
    <source>
        <dbReference type="SAM" id="MobiDB-lite"/>
    </source>
</evidence>
<dbReference type="Pfam" id="PF00001">
    <property type="entry name" value="7tm_1"/>
    <property type="match status" value="1"/>
</dbReference>
<evidence type="ECO:0000256" key="12">
    <source>
        <dbReference type="SAM" id="Phobius"/>
    </source>
</evidence>
<evidence type="ECO:0000313" key="14">
    <source>
        <dbReference type="EMBL" id="CAG5100812.1"/>
    </source>
</evidence>
<keyword evidence="15" id="KW-1185">Reference proteome</keyword>
<reference evidence="14" key="1">
    <citation type="submission" date="2021-04" db="EMBL/GenBank/DDBJ databases">
        <authorList>
            <person name="Chebbi M.A.C M."/>
        </authorList>
    </citation>
    <scope>NUCLEOTIDE SEQUENCE</scope>
</reference>
<accession>A0A8J2HJ99</accession>
<dbReference type="PRINTS" id="PR00237">
    <property type="entry name" value="GPCRRHODOPSN"/>
</dbReference>
<evidence type="ECO:0000256" key="1">
    <source>
        <dbReference type="ARBA" id="ARBA00004651"/>
    </source>
</evidence>
<evidence type="ECO:0000256" key="5">
    <source>
        <dbReference type="ARBA" id="ARBA00022989"/>
    </source>
</evidence>
<dbReference type="SUPFAM" id="SSF81321">
    <property type="entry name" value="Family A G protein-coupled receptor-like"/>
    <property type="match status" value="1"/>
</dbReference>
<comment type="caution">
    <text evidence="14">The sequence shown here is derived from an EMBL/GenBank/DDBJ whole genome shotgun (WGS) entry which is preliminary data.</text>
</comment>
<keyword evidence="5 12" id="KW-1133">Transmembrane helix</keyword>
<dbReference type="GO" id="GO:0005886">
    <property type="term" value="C:plasma membrane"/>
    <property type="evidence" value="ECO:0007669"/>
    <property type="project" value="UniProtKB-SubCell"/>
</dbReference>
<evidence type="ECO:0000256" key="6">
    <source>
        <dbReference type="ARBA" id="ARBA00023040"/>
    </source>
</evidence>
<gene>
    <name evidence="14" type="ORF">HICCMSTLAB_LOCUS9885</name>
</gene>
<dbReference type="AlphaFoldDB" id="A0A8J2HJ99"/>
<dbReference type="PROSITE" id="PS00237">
    <property type="entry name" value="G_PROTEIN_RECEP_F1_1"/>
    <property type="match status" value="1"/>
</dbReference>
<dbReference type="GO" id="GO:0004930">
    <property type="term" value="F:G protein-coupled receptor activity"/>
    <property type="evidence" value="ECO:0007669"/>
    <property type="project" value="UniProtKB-KW"/>
</dbReference>
<protein>
    <submittedName>
        <fullName evidence="14">Similar to Tre1: Protein trapped in endoderm-1 (Drosophila melanogaster)</fullName>
    </submittedName>
</protein>
<dbReference type="InterPro" id="IPR017452">
    <property type="entry name" value="GPCR_Rhodpsn_7TM"/>
</dbReference>
<evidence type="ECO:0000256" key="8">
    <source>
        <dbReference type="ARBA" id="ARBA00023170"/>
    </source>
</evidence>
<feature type="domain" description="G-protein coupled receptors family 1 profile" evidence="13">
    <location>
        <begin position="43"/>
        <end position="298"/>
    </location>
</feature>
<evidence type="ECO:0000256" key="3">
    <source>
        <dbReference type="ARBA" id="ARBA00022475"/>
    </source>
</evidence>
<keyword evidence="7 12" id="KW-0472">Membrane</keyword>
<comment type="subcellular location">
    <subcellularLocation>
        <location evidence="1">Cell membrane</location>
        <topology evidence="1">Multi-pass membrane protein</topology>
    </subcellularLocation>
</comment>
<keyword evidence="9 10" id="KW-0807">Transducer</keyword>
<evidence type="ECO:0000313" key="15">
    <source>
        <dbReference type="Proteomes" id="UP000786811"/>
    </source>
</evidence>
<feature type="transmembrane region" description="Helical" evidence="12">
    <location>
        <begin position="27"/>
        <end position="52"/>
    </location>
</feature>
<feature type="transmembrane region" description="Helical" evidence="12">
    <location>
        <begin position="249"/>
        <end position="270"/>
    </location>
</feature>
<organism evidence="14 15">
    <name type="scientific">Cotesia congregata</name>
    <name type="common">Parasitoid wasp</name>
    <name type="synonym">Apanteles congregatus</name>
    <dbReference type="NCBI Taxonomy" id="51543"/>
    <lineage>
        <taxon>Eukaryota</taxon>
        <taxon>Metazoa</taxon>
        <taxon>Ecdysozoa</taxon>
        <taxon>Arthropoda</taxon>
        <taxon>Hexapoda</taxon>
        <taxon>Insecta</taxon>
        <taxon>Pterygota</taxon>
        <taxon>Neoptera</taxon>
        <taxon>Endopterygota</taxon>
        <taxon>Hymenoptera</taxon>
        <taxon>Apocrita</taxon>
        <taxon>Ichneumonoidea</taxon>
        <taxon>Braconidae</taxon>
        <taxon>Microgastrinae</taxon>
        <taxon>Cotesia</taxon>
    </lineage>
</organism>
<dbReference type="OrthoDB" id="6117944at2759"/>
<feature type="region of interest" description="Disordered" evidence="11">
    <location>
        <begin position="320"/>
        <end position="341"/>
    </location>
</feature>
<feature type="compositionally biased region" description="Polar residues" evidence="11">
    <location>
        <begin position="329"/>
        <end position="341"/>
    </location>
</feature>
<keyword evidence="8 10" id="KW-0675">Receptor</keyword>
<keyword evidence="6 10" id="KW-0297">G-protein coupled receptor</keyword>
<dbReference type="SMART" id="SM01381">
    <property type="entry name" value="7TM_GPCR_Srsx"/>
    <property type="match status" value="1"/>
</dbReference>
<evidence type="ECO:0000256" key="2">
    <source>
        <dbReference type="ARBA" id="ARBA00010663"/>
    </source>
</evidence>
<keyword evidence="4 10" id="KW-0812">Transmembrane</keyword>
<evidence type="ECO:0000259" key="13">
    <source>
        <dbReference type="PROSITE" id="PS50262"/>
    </source>
</evidence>
<evidence type="ECO:0000256" key="4">
    <source>
        <dbReference type="ARBA" id="ARBA00022692"/>
    </source>
</evidence>
<sequence length="341" mass="38218">MNVTTDFRVIQDHDHGYQQAYPRAVTLTAAVCAILFSIVGVLGNLVTIIALMKYTRLRRHATTAFVISLSISDLIFSAVNLPLTASRYLNEAWVLGETLCQIFPLFFYGNVAVSLLSMVAITVNRYVLISKSDIYARLYTNRGITIMLIAIWVVSFSLLLPPLTGIWGRLGLNSKTFSCTILQKNGKSPKKMLFVIGFVIPCVVIIVSYLCIYWKVRQSRKNLEAHMVNGGMRRNTGFQRREDSRVTKLMLTIFLCFLLCFLPLMLVNVVDDRVKIPILHVVASILAWASSVINPFIYAGTNKLYREAYRQVLCPITSSKSTVPVKPTGSHSSKISSHQIT</sequence>
<dbReference type="Proteomes" id="UP000786811">
    <property type="component" value="Unassembled WGS sequence"/>
</dbReference>
<dbReference type="PROSITE" id="PS50262">
    <property type="entry name" value="G_PROTEIN_RECEP_F1_2"/>
    <property type="match status" value="1"/>
</dbReference>
<feature type="transmembrane region" description="Helical" evidence="12">
    <location>
        <begin position="64"/>
        <end position="85"/>
    </location>
</feature>
<feature type="transmembrane region" description="Helical" evidence="12">
    <location>
        <begin position="192"/>
        <end position="214"/>
    </location>
</feature>
<dbReference type="EMBL" id="CAJNRD030001122">
    <property type="protein sequence ID" value="CAG5100812.1"/>
    <property type="molecule type" value="Genomic_DNA"/>
</dbReference>
<proteinExistence type="inferred from homology"/>
<dbReference type="FunFam" id="1.20.1070.10:FF:000312">
    <property type="entry name" value="protein trapped in endoderm-1"/>
    <property type="match status" value="1"/>
</dbReference>
<dbReference type="PANTHER" id="PTHR24228:SF71">
    <property type="entry name" value="PROTEIN TRAPPED IN ENDODERM-1"/>
    <property type="match status" value="1"/>
</dbReference>
<evidence type="ECO:0000256" key="7">
    <source>
        <dbReference type="ARBA" id="ARBA00023136"/>
    </source>
</evidence>
<evidence type="ECO:0000256" key="10">
    <source>
        <dbReference type="RuleBase" id="RU000688"/>
    </source>
</evidence>
<evidence type="ECO:0000256" key="9">
    <source>
        <dbReference type="ARBA" id="ARBA00023224"/>
    </source>
</evidence>
<feature type="transmembrane region" description="Helical" evidence="12">
    <location>
        <begin position="276"/>
        <end position="300"/>
    </location>
</feature>
<dbReference type="PANTHER" id="PTHR24228">
    <property type="entry name" value="B2 BRADYKININ RECEPTOR/ANGIOTENSIN II RECEPTOR"/>
    <property type="match status" value="1"/>
</dbReference>
<comment type="similarity">
    <text evidence="2 10">Belongs to the G-protein coupled receptor 1 family.</text>
</comment>
<dbReference type="InterPro" id="IPR000276">
    <property type="entry name" value="GPCR_Rhodpsn"/>
</dbReference>
<name>A0A8J2HJ99_COTCN</name>
<feature type="transmembrane region" description="Helical" evidence="12">
    <location>
        <begin position="105"/>
        <end position="127"/>
    </location>
</feature>
<feature type="transmembrane region" description="Helical" evidence="12">
    <location>
        <begin position="139"/>
        <end position="160"/>
    </location>
</feature>
<dbReference type="CDD" id="cd15210">
    <property type="entry name" value="7tmA_GPR84-like"/>
    <property type="match status" value="1"/>
</dbReference>
<keyword evidence="3" id="KW-1003">Cell membrane</keyword>